<evidence type="ECO:0000256" key="1">
    <source>
        <dbReference type="ARBA" id="ARBA00006668"/>
    </source>
</evidence>
<dbReference type="Pfam" id="PF00886">
    <property type="entry name" value="Ribosomal_S16"/>
    <property type="match status" value="1"/>
</dbReference>
<dbReference type="GO" id="GO:0005739">
    <property type="term" value="C:mitochondrion"/>
    <property type="evidence" value="ECO:0007669"/>
    <property type="project" value="GOC"/>
</dbReference>
<accession>A0A058ZDP8</accession>
<comment type="similarity">
    <text evidence="1">Belongs to the bacterial ribosomal protein bS16 family.</text>
</comment>
<evidence type="ECO:0000256" key="4">
    <source>
        <dbReference type="SAM" id="MobiDB-lite"/>
    </source>
</evidence>
<keyword evidence="7" id="KW-1185">Reference proteome</keyword>
<dbReference type="Gene3D" id="3.30.1320.10">
    <property type="match status" value="1"/>
</dbReference>
<proteinExistence type="inferred from homology"/>
<evidence type="ECO:0000256" key="3">
    <source>
        <dbReference type="ARBA" id="ARBA00023274"/>
    </source>
</evidence>
<dbReference type="eggNOG" id="KOG3419">
    <property type="taxonomic scope" value="Eukaryota"/>
</dbReference>
<keyword evidence="2 5" id="KW-0689">Ribosomal protein</keyword>
<dbReference type="HAMAP" id="MF_00385">
    <property type="entry name" value="Ribosomal_bS16"/>
    <property type="match status" value="1"/>
</dbReference>
<dbReference type="STRING" id="691883.A0A058ZDP8"/>
<dbReference type="EMBL" id="KB932201">
    <property type="protein sequence ID" value="KCV72520.1"/>
    <property type="molecule type" value="Genomic_DNA"/>
</dbReference>
<dbReference type="OrthoDB" id="407221at2759"/>
<dbReference type="AlphaFoldDB" id="A0A058ZDP8"/>
<sequence>MGLRIRLIRRGVIHRPTYRIVCANRHSRLSSKYLEVIGHYSPVPNKEGVKRVMLKEERIRYWLAVGAQPSDRAAWLLGKAGILPPWRPRMPAPVKSPLMQGREQAQARQCLATLGMPVTTDSVARFRARPGAAAAMLAAADQRNAGQEVDVNPLAVLLGYQSVQHAHDAYRGNPSFVSLESLLLAKEQLEAAEAAMNADAADDAADIELENDDSALAVEIDGAEEAAFLEEVGVDAETAAKGDDSEDSDASFSDF</sequence>
<dbReference type="InterPro" id="IPR000307">
    <property type="entry name" value="Ribosomal_bS16"/>
</dbReference>
<dbReference type="PANTHER" id="PTHR12919">
    <property type="entry name" value="30S RIBOSOMAL PROTEIN S16"/>
    <property type="match status" value="1"/>
</dbReference>
<dbReference type="RefSeq" id="XP_009492221.1">
    <property type="nucleotide sequence ID" value="XM_009493946.1"/>
</dbReference>
<evidence type="ECO:0000313" key="6">
    <source>
        <dbReference type="EMBL" id="KCV72521.1"/>
    </source>
</evidence>
<evidence type="ECO:0000313" key="5">
    <source>
        <dbReference type="EMBL" id="KCV72520.1"/>
    </source>
</evidence>
<dbReference type="EMBL" id="KB932201">
    <property type="protein sequence ID" value="KCV72521.1"/>
    <property type="molecule type" value="Genomic_DNA"/>
</dbReference>
<dbReference type="InterPro" id="IPR023803">
    <property type="entry name" value="Ribosomal_bS16_dom_sf"/>
</dbReference>
<evidence type="ECO:0000256" key="2">
    <source>
        <dbReference type="ARBA" id="ARBA00022980"/>
    </source>
</evidence>
<feature type="region of interest" description="Disordered" evidence="4">
    <location>
        <begin position="235"/>
        <end position="255"/>
    </location>
</feature>
<dbReference type="SUPFAM" id="SSF54565">
    <property type="entry name" value="Ribosomal protein S16"/>
    <property type="match status" value="1"/>
</dbReference>
<keyword evidence="3" id="KW-0687">Ribonucleoprotein</keyword>
<dbReference type="GeneID" id="20524839"/>
<dbReference type="Proteomes" id="UP000030693">
    <property type="component" value="Unassembled WGS sequence"/>
</dbReference>
<dbReference type="GO" id="GO:0003735">
    <property type="term" value="F:structural constituent of ribosome"/>
    <property type="evidence" value="ECO:0007669"/>
    <property type="project" value="InterPro"/>
</dbReference>
<reference evidence="5" key="1">
    <citation type="submission" date="2013-04" db="EMBL/GenBank/DDBJ databases">
        <title>The Genome Sequence of Fonticula alba ATCC 38817.</title>
        <authorList>
            <consortium name="The Broad Institute Genomics Platform"/>
            <person name="Russ C."/>
            <person name="Cuomo C."/>
            <person name="Burger G."/>
            <person name="Gray M.W."/>
            <person name="Holland P.W.H."/>
            <person name="King N."/>
            <person name="Lang F.B.F."/>
            <person name="Roger A.J."/>
            <person name="Ruiz-Trillo I."/>
            <person name="Brown M."/>
            <person name="Walker B."/>
            <person name="Young S."/>
            <person name="Zeng Q."/>
            <person name="Gargeya S."/>
            <person name="Fitzgerald M."/>
            <person name="Haas B."/>
            <person name="Abouelleil A."/>
            <person name="Allen A.W."/>
            <person name="Alvarado L."/>
            <person name="Arachchi H.M."/>
            <person name="Berlin A.M."/>
            <person name="Chapman S.B."/>
            <person name="Gainer-Dewar J."/>
            <person name="Goldberg J."/>
            <person name="Griggs A."/>
            <person name="Gujja S."/>
            <person name="Hansen M."/>
            <person name="Howarth C."/>
            <person name="Imamovic A."/>
            <person name="Ireland A."/>
            <person name="Larimer J."/>
            <person name="McCowan C."/>
            <person name="Murphy C."/>
            <person name="Pearson M."/>
            <person name="Poon T.W."/>
            <person name="Priest M."/>
            <person name="Roberts A."/>
            <person name="Saif S."/>
            <person name="Shea T."/>
            <person name="Sisk P."/>
            <person name="Sykes S."/>
            <person name="Wortman J."/>
            <person name="Nusbaum C."/>
            <person name="Birren B."/>
        </authorList>
    </citation>
    <scope>NUCLEOTIDE SEQUENCE [LARGE SCALE GENOMIC DNA]</scope>
    <source>
        <strain evidence="5">ATCC 38817</strain>
    </source>
</reference>
<evidence type="ECO:0000313" key="7">
    <source>
        <dbReference type="Proteomes" id="UP000030693"/>
    </source>
</evidence>
<protein>
    <submittedName>
        <fullName evidence="5 6">30S ribosomal protein S16</fullName>
    </submittedName>
</protein>
<organism evidence="5">
    <name type="scientific">Fonticula alba</name>
    <name type="common">Slime mold</name>
    <dbReference type="NCBI Taxonomy" id="691883"/>
    <lineage>
        <taxon>Eukaryota</taxon>
        <taxon>Rotosphaerida</taxon>
        <taxon>Fonticulaceae</taxon>
        <taxon>Fonticula</taxon>
    </lineage>
</organism>
<dbReference type="GO" id="GO:0015935">
    <property type="term" value="C:small ribosomal subunit"/>
    <property type="evidence" value="ECO:0007669"/>
    <property type="project" value="TreeGrafter"/>
</dbReference>
<dbReference type="RefSeq" id="XP_009492222.1">
    <property type="nucleotide sequence ID" value="XM_009493947.1"/>
</dbReference>
<dbReference type="GO" id="GO:0032543">
    <property type="term" value="P:mitochondrial translation"/>
    <property type="evidence" value="ECO:0007669"/>
    <property type="project" value="TreeGrafter"/>
</dbReference>
<dbReference type="NCBIfam" id="TIGR00002">
    <property type="entry name" value="S16"/>
    <property type="match status" value="1"/>
</dbReference>
<gene>
    <name evidence="5" type="ORF">H696_00114</name>
</gene>
<dbReference type="PANTHER" id="PTHR12919:SF20">
    <property type="entry name" value="SMALL RIBOSOMAL SUBUNIT PROTEIN BS16M"/>
    <property type="match status" value="1"/>
</dbReference>
<name>A0A058ZDP8_FONAL</name>